<dbReference type="InterPro" id="IPR010559">
    <property type="entry name" value="Sig_transdc_His_kin_internal"/>
</dbReference>
<dbReference type="EMBL" id="VUNM01000028">
    <property type="protein sequence ID" value="MST89914.1"/>
    <property type="molecule type" value="Genomic_DNA"/>
</dbReference>
<keyword evidence="6" id="KW-0418">Kinase</keyword>
<comment type="subcellular location">
    <subcellularLocation>
        <location evidence="2">Membrane</location>
    </subcellularLocation>
</comment>
<sequence length="574" mass="66254">MNKFVQFFRNMKVRYKIIMIYFVIGLFPLIFIGTLFFSQIKDSVIKQIKTSTSNTIELATSSLDSNIKVYNNLSDYLAYNETVANIVSNDTNDQFDFYKELDKTLDPMLLSVANFHTDLEQVTIYARDDIVQHGSTLAPITQIENESWFKKASQSDTPVWIINKDKKEVINVRKMPTLERKGILGILYIRMNYDQLFKSFNNFSGDNYGAYIVDGDNHVLYEKLKFDQDRESQMLSFNEVKGMVKRKADNVIYKNSTETNWKVYYYHSRDNISDARLSEAANFLLLVMVVTIIAAAIALWATSKFIVSRLEALQNNIKLVEEGKLEVMVQSKDQDEIGQLITGFGHMINRIKFLIEEVYESKLAQKNYEMRALQQQINPHFLYNTLSMINFMAIESGQNDISKITLALSDFYRTALNKGHNTTCLADELKNMNAYLDIQQMMHDYEFDLDIEIDDAIMDYETPNLILQPIVENAIGHGIDLLEDRKGVLKVYATVDQENVYIMVEDNGVGMDEETINTMLSQNSKGYGMRNVNQRIKLLYGEEYGLHIESIVGQGTIVTIRLPKHKYEKRPDQK</sequence>
<evidence type="ECO:0000313" key="12">
    <source>
        <dbReference type="Proteomes" id="UP000442619"/>
    </source>
</evidence>
<gene>
    <name evidence="11" type="ORF">FYJ79_10085</name>
</gene>
<feature type="transmembrane region" description="Helical" evidence="8">
    <location>
        <begin position="20"/>
        <end position="40"/>
    </location>
</feature>
<comment type="catalytic activity">
    <reaction evidence="1">
        <text>ATP + protein L-histidine = ADP + protein N-phospho-L-histidine.</text>
        <dbReference type="EC" id="2.7.13.3"/>
    </reaction>
</comment>
<keyword evidence="12" id="KW-1185">Reference proteome</keyword>
<dbReference type="SMART" id="SM00387">
    <property type="entry name" value="HATPase_c"/>
    <property type="match status" value="1"/>
</dbReference>
<keyword evidence="8" id="KW-0812">Transmembrane</keyword>
<evidence type="ECO:0000256" key="4">
    <source>
        <dbReference type="ARBA" id="ARBA00022553"/>
    </source>
</evidence>
<dbReference type="InterPro" id="IPR050640">
    <property type="entry name" value="Bact_2-comp_sensor_kinase"/>
</dbReference>
<dbReference type="GO" id="GO:0000155">
    <property type="term" value="F:phosphorelay sensor kinase activity"/>
    <property type="evidence" value="ECO:0007669"/>
    <property type="project" value="InterPro"/>
</dbReference>
<dbReference type="InterPro" id="IPR003594">
    <property type="entry name" value="HATPase_dom"/>
</dbReference>
<comment type="caution">
    <text evidence="11">The sequence shown here is derived from an EMBL/GenBank/DDBJ whole genome shotgun (WGS) entry which is preliminary data.</text>
</comment>
<evidence type="ECO:0000259" key="9">
    <source>
        <dbReference type="PROSITE" id="PS50109"/>
    </source>
</evidence>
<dbReference type="PROSITE" id="PS50885">
    <property type="entry name" value="HAMP"/>
    <property type="match status" value="1"/>
</dbReference>
<reference evidence="11 12" key="1">
    <citation type="submission" date="2019-08" db="EMBL/GenBank/DDBJ databases">
        <title>In-depth cultivation of the pig gut microbiome towards novel bacterial diversity and tailored functional studies.</title>
        <authorList>
            <person name="Wylensek D."/>
            <person name="Hitch T.C.A."/>
            <person name="Clavel T."/>
        </authorList>
    </citation>
    <scope>NUCLEOTIDE SEQUENCE [LARGE SCALE GENOMIC DNA]</scope>
    <source>
        <strain evidence="11 12">CA-Schmier-601-WT-3</strain>
    </source>
</reference>
<dbReference type="GO" id="GO:0016020">
    <property type="term" value="C:membrane"/>
    <property type="evidence" value="ECO:0007669"/>
    <property type="project" value="UniProtKB-SubCell"/>
</dbReference>
<feature type="domain" description="Histidine kinase" evidence="9">
    <location>
        <begin position="467"/>
        <end position="566"/>
    </location>
</feature>
<dbReference type="CDD" id="cd06225">
    <property type="entry name" value="HAMP"/>
    <property type="match status" value="1"/>
</dbReference>
<name>A0A844FW15_9FIRM</name>
<evidence type="ECO:0000256" key="7">
    <source>
        <dbReference type="ARBA" id="ARBA00023012"/>
    </source>
</evidence>
<accession>A0A844FW15</accession>
<dbReference type="Pfam" id="PF02518">
    <property type="entry name" value="HATPase_c"/>
    <property type="match status" value="1"/>
</dbReference>
<dbReference type="InterPro" id="IPR036890">
    <property type="entry name" value="HATPase_C_sf"/>
</dbReference>
<evidence type="ECO:0000256" key="3">
    <source>
        <dbReference type="ARBA" id="ARBA00012438"/>
    </source>
</evidence>
<dbReference type="InterPro" id="IPR005467">
    <property type="entry name" value="His_kinase_dom"/>
</dbReference>
<dbReference type="PRINTS" id="PR00344">
    <property type="entry name" value="BCTRLSENSOR"/>
</dbReference>
<dbReference type="PANTHER" id="PTHR34220">
    <property type="entry name" value="SENSOR HISTIDINE KINASE YPDA"/>
    <property type="match status" value="1"/>
</dbReference>
<protein>
    <recommendedName>
        <fullName evidence="3">histidine kinase</fullName>
        <ecNumber evidence="3">2.7.13.3</ecNumber>
    </recommendedName>
</protein>
<dbReference type="RefSeq" id="WP_154517808.1">
    <property type="nucleotide sequence ID" value="NZ_VUNM01000028.1"/>
</dbReference>
<evidence type="ECO:0000259" key="10">
    <source>
        <dbReference type="PROSITE" id="PS50885"/>
    </source>
</evidence>
<dbReference type="Gene3D" id="6.10.340.10">
    <property type="match status" value="1"/>
</dbReference>
<dbReference type="SMART" id="SM00304">
    <property type="entry name" value="HAMP"/>
    <property type="match status" value="1"/>
</dbReference>
<dbReference type="InterPro" id="IPR004358">
    <property type="entry name" value="Sig_transdc_His_kin-like_C"/>
</dbReference>
<evidence type="ECO:0000256" key="6">
    <source>
        <dbReference type="ARBA" id="ARBA00022777"/>
    </source>
</evidence>
<organism evidence="11 12">
    <name type="scientific">Sharpea porci</name>
    <dbReference type="NCBI Taxonomy" id="2652286"/>
    <lineage>
        <taxon>Bacteria</taxon>
        <taxon>Bacillati</taxon>
        <taxon>Bacillota</taxon>
        <taxon>Erysipelotrichia</taxon>
        <taxon>Erysipelotrichales</taxon>
        <taxon>Coprobacillaceae</taxon>
        <taxon>Sharpea</taxon>
    </lineage>
</organism>
<dbReference type="AlphaFoldDB" id="A0A844FW15"/>
<evidence type="ECO:0000256" key="1">
    <source>
        <dbReference type="ARBA" id="ARBA00000085"/>
    </source>
</evidence>
<keyword evidence="7" id="KW-0902">Two-component regulatory system</keyword>
<keyword evidence="5" id="KW-0808">Transferase</keyword>
<keyword evidence="8" id="KW-1133">Transmembrane helix</keyword>
<dbReference type="Proteomes" id="UP000442619">
    <property type="component" value="Unassembled WGS sequence"/>
</dbReference>
<keyword evidence="4" id="KW-0597">Phosphoprotein</keyword>
<dbReference type="PROSITE" id="PS50109">
    <property type="entry name" value="HIS_KIN"/>
    <property type="match status" value="1"/>
</dbReference>
<keyword evidence="8" id="KW-0472">Membrane</keyword>
<dbReference type="SUPFAM" id="SSF158472">
    <property type="entry name" value="HAMP domain-like"/>
    <property type="match status" value="1"/>
</dbReference>
<evidence type="ECO:0000256" key="2">
    <source>
        <dbReference type="ARBA" id="ARBA00004370"/>
    </source>
</evidence>
<dbReference type="Pfam" id="PF06580">
    <property type="entry name" value="His_kinase"/>
    <property type="match status" value="1"/>
</dbReference>
<evidence type="ECO:0000256" key="5">
    <source>
        <dbReference type="ARBA" id="ARBA00022679"/>
    </source>
</evidence>
<feature type="domain" description="HAMP" evidence="10">
    <location>
        <begin position="304"/>
        <end position="356"/>
    </location>
</feature>
<proteinExistence type="predicted"/>
<feature type="transmembrane region" description="Helical" evidence="8">
    <location>
        <begin position="280"/>
        <end position="301"/>
    </location>
</feature>
<dbReference type="SUPFAM" id="SSF55874">
    <property type="entry name" value="ATPase domain of HSP90 chaperone/DNA topoisomerase II/histidine kinase"/>
    <property type="match status" value="1"/>
</dbReference>
<dbReference type="EC" id="2.7.13.3" evidence="3"/>
<dbReference type="PANTHER" id="PTHR34220:SF7">
    <property type="entry name" value="SENSOR HISTIDINE KINASE YPDA"/>
    <property type="match status" value="1"/>
</dbReference>
<dbReference type="Gene3D" id="3.30.565.10">
    <property type="entry name" value="Histidine kinase-like ATPase, C-terminal domain"/>
    <property type="match status" value="1"/>
</dbReference>
<evidence type="ECO:0000256" key="8">
    <source>
        <dbReference type="SAM" id="Phobius"/>
    </source>
</evidence>
<evidence type="ECO:0000313" key="11">
    <source>
        <dbReference type="EMBL" id="MST89914.1"/>
    </source>
</evidence>
<dbReference type="InterPro" id="IPR003660">
    <property type="entry name" value="HAMP_dom"/>
</dbReference>